<evidence type="ECO:0000313" key="2">
    <source>
        <dbReference type="Proteomes" id="UP000008311"/>
    </source>
</evidence>
<evidence type="ECO:0000313" key="1">
    <source>
        <dbReference type="EMBL" id="EEF38987.1"/>
    </source>
</evidence>
<organism evidence="1 2">
    <name type="scientific">Ricinus communis</name>
    <name type="common">Castor bean</name>
    <dbReference type="NCBI Taxonomy" id="3988"/>
    <lineage>
        <taxon>Eukaryota</taxon>
        <taxon>Viridiplantae</taxon>
        <taxon>Streptophyta</taxon>
        <taxon>Embryophyta</taxon>
        <taxon>Tracheophyta</taxon>
        <taxon>Spermatophyta</taxon>
        <taxon>Magnoliopsida</taxon>
        <taxon>eudicotyledons</taxon>
        <taxon>Gunneridae</taxon>
        <taxon>Pentapetalae</taxon>
        <taxon>rosids</taxon>
        <taxon>fabids</taxon>
        <taxon>Malpighiales</taxon>
        <taxon>Euphorbiaceae</taxon>
        <taxon>Acalyphoideae</taxon>
        <taxon>Acalypheae</taxon>
        <taxon>Ricinus</taxon>
    </lineage>
</organism>
<evidence type="ECO:0008006" key="3">
    <source>
        <dbReference type="Google" id="ProtNLM"/>
    </source>
</evidence>
<reference evidence="2" key="1">
    <citation type="journal article" date="2010" name="Nat. Biotechnol.">
        <title>Draft genome sequence of the oilseed species Ricinus communis.</title>
        <authorList>
            <person name="Chan A.P."/>
            <person name="Crabtree J."/>
            <person name="Zhao Q."/>
            <person name="Lorenzi H."/>
            <person name="Orvis J."/>
            <person name="Puiu D."/>
            <person name="Melake-Berhan A."/>
            <person name="Jones K.M."/>
            <person name="Redman J."/>
            <person name="Chen G."/>
            <person name="Cahoon E.B."/>
            <person name="Gedil M."/>
            <person name="Stanke M."/>
            <person name="Haas B.J."/>
            <person name="Wortman J.R."/>
            <person name="Fraser-Liggett C.M."/>
            <person name="Ravel J."/>
            <person name="Rabinowicz P.D."/>
        </authorList>
    </citation>
    <scope>NUCLEOTIDE SEQUENCE [LARGE SCALE GENOMIC DNA]</scope>
    <source>
        <strain evidence="2">cv. Hale</strain>
    </source>
</reference>
<protein>
    <recommendedName>
        <fullName evidence="3">DUF4283 domain-containing protein</fullName>
    </recommendedName>
</protein>
<keyword evidence="2" id="KW-1185">Reference proteome</keyword>
<dbReference type="AlphaFoldDB" id="B9SBN9"/>
<dbReference type="InParanoid" id="B9SBN9"/>
<sequence>MYGFPLNDDKEEELVLERVPQSTEGEQRDLCFVGRFLTDIYINFNVMRSRLASLWGPEKGGCIMKISP</sequence>
<proteinExistence type="predicted"/>
<accession>B9SBN9</accession>
<gene>
    <name evidence="1" type="ORF">RCOM_0342950</name>
</gene>
<dbReference type="Proteomes" id="UP000008311">
    <property type="component" value="Unassembled WGS sequence"/>
</dbReference>
<dbReference type="EMBL" id="EQ973915">
    <property type="protein sequence ID" value="EEF38987.1"/>
    <property type="molecule type" value="Genomic_DNA"/>
</dbReference>
<name>B9SBN9_RICCO</name>